<comment type="caution">
    <text evidence="2">The sequence shown here is derived from an EMBL/GenBank/DDBJ whole genome shotgun (WGS) entry which is preliminary data.</text>
</comment>
<dbReference type="RefSeq" id="WP_147146068.1">
    <property type="nucleotide sequence ID" value="NZ_BJXN01000004.1"/>
</dbReference>
<accession>A0A511RI78</accession>
<proteinExistence type="predicted"/>
<keyword evidence="1" id="KW-0732">Signal</keyword>
<dbReference type="EMBL" id="BJXN01000004">
    <property type="protein sequence ID" value="GEM89345.1"/>
    <property type="molecule type" value="Genomic_DNA"/>
</dbReference>
<feature type="chain" id="PRO_5022235669" evidence="1">
    <location>
        <begin position="19"/>
        <end position="186"/>
    </location>
</feature>
<dbReference type="Gene3D" id="2.40.360.20">
    <property type="match status" value="1"/>
</dbReference>
<gene>
    <name evidence="2" type="ORF">ODE01S_07790</name>
</gene>
<dbReference type="AlphaFoldDB" id="A0A511RI78"/>
<protein>
    <submittedName>
        <fullName evidence="2">Uncharacterized protein</fullName>
    </submittedName>
</protein>
<feature type="signal peptide" evidence="1">
    <location>
        <begin position="1"/>
        <end position="18"/>
    </location>
</feature>
<dbReference type="OrthoDB" id="25833at2"/>
<sequence>MKRRAVFGLLALLAYAFAAAPNYYPHKVGMRWLYTSGETQELTETRQVSGQEVWVLTHSYGGAVRYTDFLRFDEEGVWLLGVDFGSGVQAYDPAIQLYPPAPLRVGLAWSSRVTFRGSTLVVVNKVLRIEGVEVPAGRYNAFVIRSSMTAEGGGANVVDMYFVPGIGIVRYATQDGGQIDLQDFKP</sequence>
<evidence type="ECO:0000256" key="1">
    <source>
        <dbReference type="SAM" id="SignalP"/>
    </source>
</evidence>
<evidence type="ECO:0000313" key="2">
    <source>
        <dbReference type="EMBL" id="GEM89345.1"/>
    </source>
</evidence>
<evidence type="ECO:0000313" key="3">
    <source>
        <dbReference type="Proteomes" id="UP000321827"/>
    </source>
</evidence>
<organism evidence="2 3">
    <name type="scientific">Oceanithermus desulfurans NBRC 100063</name>
    <dbReference type="NCBI Taxonomy" id="1227550"/>
    <lineage>
        <taxon>Bacteria</taxon>
        <taxon>Thermotogati</taxon>
        <taxon>Deinococcota</taxon>
        <taxon>Deinococci</taxon>
        <taxon>Thermales</taxon>
        <taxon>Thermaceae</taxon>
        <taxon>Oceanithermus</taxon>
    </lineage>
</organism>
<name>A0A511RI78_9DEIN</name>
<reference evidence="2 3" key="1">
    <citation type="submission" date="2019-07" db="EMBL/GenBank/DDBJ databases">
        <title>Whole genome shotgun sequence of Oceanithermus desulfurans NBRC 100063.</title>
        <authorList>
            <person name="Hosoyama A."/>
            <person name="Uohara A."/>
            <person name="Ohji S."/>
            <person name="Ichikawa N."/>
        </authorList>
    </citation>
    <scope>NUCLEOTIDE SEQUENCE [LARGE SCALE GENOMIC DNA]</scope>
    <source>
        <strain evidence="2 3">NBRC 100063</strain>
    </source>
</reference>
<dbReference type="Proteomes" id="UP000321827">
    <property type="component" value="Unassembled WGS sequence"/>
</dbReference>